<dbReference type="InterPro" id="IPR001547">
    <property type="entry name" value="Glyco_hydro_5"/>
</dbReference>
<dbReference type="PROSITE" id="PS00659">
    <property type="entry name" value="GLYCOSYL_HYDROL_F5"/>
    <property type="match status" value="1"/>
</dbReference>
<dbReference type="GO" id="GO:0008810">
    <property type="term" value="F:cellulase activity"/>
    <property type="evidence" value="ECO:0007669"/>
    <property type="project" value="UniProtKB-EC"/>
</dbReference>
<evidence type="ECO:0000256" key="1">
    <source>
        <dbReference type="ARBA" id="ARBA00000966"/>
    </source>
</evidence>
<dbReference type="InterPro" id="IPR000254">
    <property type="entry name" value="CBD"/>
</dbReference>
<dbReference type="PANTHER" id="PTHR34142:SF1">
    <property type="entry name" value="GLYCOSIDE HYDROLASE FAMILY 5 DOMAIN-CONTAINING PROTEIN"/>
    <property type="match status" value="1"/>
</dbReference>
<feature type="signal peptide" evidence="9">
    <location>
        <begin position="1"/>
        <end position="18"/>
    </location>
</feature>
<dbReference type="Pfam" id="PF00150">
    <property type="entry name" value="Cellulase"/>
    <property type="match status" value="1"/>
</dbReference>
<evidence type="ECO:0000256" key="5">
    <source>
        <dbReference type="ARBA" id="ARBA00022801"/>
    </source>
</evidence>
<keyword evidence="12" id="KW-1185">Reference proteome</keyword>
<dbReference type="SUPFAM" id="SSF51445">
    <property type="entry name" value="(Trans)glycosidases"/>
    <property type="match status" value="1"/>
</dbReference>
<evidence type="ECO:0000313" key="12">
    <source>
        <dbReference type="Proteomes" id="UP000785200"/>
    </source>
</evidence>
<protein>
    <recommendedName>
        <fullName evidence="3">cellulase</fullName>
        <ecNumber evidence="3">3.2.1.4</ecNumber>
    </recommendedName>
</protein>
<evidence type="ECO:0000256" key="7">
    <source>
        <dbReference type="RuleBase" id="RU361153"/>
    </source>
</evidence>
<dbReference type="InterPro" id="IPR017853">
    <property type="entry name" value="GH"/>
</dbReference>
<dbReference type="InterPro" id="IPR018087">
    <property type="entry name" value="Glyco_hydro_5_CS"/>
</dbReference>
<gene>
    <name evidence="11" type="ORF">D0Z07_5756</name>
</gene>
<name>A0A9P6VH81_9HELO</name>
<evidence type="ECO:0000256" key="8">
    <source>
        <dbReference type="SAM" id="MobiDB-lite"/>
    </source>
</evidence>
<dbReference type="SUPFAM" id="SSF57180">
    <property type="entry name" value="Cellulose-binding domain"/>
    <property type="match status" value="1"/>
</dbReference>
<keyword evidence="6 7" id="KW-0326">Glycosidase</keyword>
<dbReference type="GO" id="GO:0009251">
    <property type="term" value="P:glucan catabolic process"/>
    <property type="evidence" value="ECO:0007669"/>
    <property type="project" value="TreeGrafter"/>
</dbReference>
<dbReference type="AlphaFoldDB" id="A0A9P6VH81"/>
<dbReference type="Pfam" id="PF00734">
    <property type="entry name" value="CBM_1"/>
    <property type="match status" value="1"/>
</dbReference>
<dbReference type="EMBL" id="VNKQ01000011">
    <property type="protein sequence ID" value="KAG0648006.1"/>
    <property type="molecule type" value="Genomic_DNA"/>
</dbReference>
<comment type="catalytic activity">
    <reaction evidence="1">
        <text>Endohydrolysis of (1-&gt;4)-beta-D-glucosidic linkages in cellulose, lichenin and cereal beta-D-glucans.</text>
        <dbReference type="EC" id="3.2.1.4"/>
    </reaction>
</comment>
<dbReference type="PANTHER" id="PTHR34142">
    <property type="entry name" value="ENDO-BETA-1,4-GLUCANASE A"/>
    <property type="match status" value="1"/>
</dbReference>
<feature type="compositionally biased region" description="Low complexity" evidence="8">
    <location>
        <begin position="390"/>
        <end position="449"/>
    </location>
</feature>
<reference evidence="11" key="1">
    <citation type="submission" date="2019-07" db="EMBL/GenBank/DDBJ databases">
        <title>Hyphodiscus hymeniophilus genome sequencing and assembly.</title>
        <authorList>
            <person name="Kramer G."/>
            <person name="Nodwell J."/>
        </authorList>
    </citation>
    <scope>NUCLEOTIDE SEQUENCE</scope>
    <source>
        <strain evidence="11">ATCC 34498</strain>
    </source>
</reference>
<evidence type="ECO:0000256" key="6">
    <source>
        <dbReference type="ARBA" id="ARBA00023295"/>
    </source>
</evidence>
<evidence type="ECO:0000256" key="9">
    <source>
        <dbReference type="SAM" id="SignalP"/>
    </source>
</evidence>
<dbReference type="EC" id="3.2.1.4" evidence="3"/>
<keyword evidence="4 9" id="KW-0732">Signal</keyword>
<feature type="region of interest" description="Disordered" evidence="8">
    <location>
        <begin position="389"/>
        <end position="451"/>
    </location>
</feature>
<dbReference type="InterPro" id="IPR035971">
    <property type="entry name" value="CBD_sf"/>
</dbReference>
<dbReference type="GO" id="GO:0005576">
    <property type="term" value="C:extracellular region"/>
    <property type="evidence" value="ECO:0007669"/>
    <property type="project" value="InterPro"/>
</dbReference>
<keyword evidence="5 7" id="KW-0378">Hydrolase</keyword>
<dbReference type="SMART" id="SM00236">
    <property type="entry name" value="fCBD"/>
    <property type="match status" value="1"/>
</dbReference>
<feature type="domain" description="CBM1" evidence="10">
    <location>
        <begin position="450"/>
        <end position="486"/>
    </location>
</feature>
<organism evidence="11 12">
    <name type="scientific">Hyphodiscus hymeniophilus</name>
    <dbReference type="NCBI Taxonomy" id="353542"/>
    <lineage>
        <taxon>Eukaryota</taxon>
        <taxon>Fungi</taxon>
        <taxon>Dikarya</taxon>
        <taxon>Ascomycota</taxon>
        <taxon>Pezizomycotina</taxon>
        <taxon>Leotiomycetes</taxon>
        <taxon>Helotiales</taxon>
        <taxon>Hyphodiscaceae</taxon>
        <taxon>Hyphodiscus</taxon>
    </lineage>
</organism>
<dbReference type="OrthoDB" id="5823761at2759"/>
<proteinExistence type="inferred from homology"/>
<dbReference type="Gene3D" id="3.20.20.80">
    <property type="entry name" value="Glycosidases"/>
    <property type="match status" value="1"/>
</dbReference>
<dbReference type="PROSITE" id="PS51164">
    <property type="entry name" value="CBM1_2"/>
    <property type="match status" value="1"/>
</dbReference>
<comment type="similarity">
    <text evidence="2 7">Belongs to the glycosyl hydrolase 5 (cellulase A) family.</text>
</comment>
<comment type="caution">
    <text evidence="11">The sequence shown here is derived from an EMBL/GenBank/DDBJ whole genome shotgun (WGS) entry which is preliminary data.</text>
</comment>
<sequence length="486" mass="50985">MFYRSLPALALLAARAAATIYYAGVAESGGEFGVYSSTATPGTGLPGRFGVDYEFINESAIDIYVDQNKVNLFRVAFLLERMCPVATGLGSTFNETHYDEFAAAINYITVTKGAYAILDPHNYMRYNDPSQQPATGSIIGDTTDPKAATTAQFATFWGTLAGRFATNEKVIFGLMNEPHDMDTNLILANDQAAINAIRAAGANQLILAPGNGYTGGHSWTQDYTGNSPASSAVMYQLRDPVNNTAIDIHEYLDSDFSGSQITCSSLASSYLAPLTSWLQQYGLKAMITEFGAANGTQCAPYVADIINYMAENPEYIGWTAWAAGPFWGTSSACCASSMQWGSLEPNSLATGGAPGMYETVWLAEIEPLLPSGLQSSGISNLRGPGGVVGSISSSSSSSKGSSTSTKSSSSASRSSSTLKTTTSSVRSTATTTSKTSTTSSSKPATSTASGISPHWGQCAGTGYTGPTVCAAGTTCTYSNPWYSQCL</sequence>
<evidence type="ECO:0000256" key="3">
    <source>
        <dbReference type="ARBA" id="ARBA00012601"/>
    </source>
</evidence>
<evidence type="ECO:0000256" key="4">
    <source>
        <dbReference type="ARBA" id="ARBA00022729"/>
    </source>
</evidence>
<feature type="chain" id="PRO_5040441410" description="cellulase" evidence="9">
    <location>
        <begin position="19"/>
        <end position="486"/>
    </location>
</feature>
<dbReference type="GO" id="GO:0030248">
    <property type="term" value="F:cellulose binding"/>
    <property type="evidence" value="ECO:0007669"/>
    <property type="project" value="InterPro"/>
</dbReference>
<accession>A0A9P6VH81</accession>
<evidence type="ECO:0000256" key="2">
    <source>
        <dbReference type="ARBA" id="ARBA00005641"/>
    </source>
</evidence>
<evidence type="ECO:0000313" key="11">
    <source>
        <dbReference type="EMBL" id="KAG0648006.1"/>
    </source>
</evidence>
<evidence type="ECO:0000259" key="10">
    <source>
        <dbReference type="PROSITE" id="PS51164"/>
    </source>
</evidence>
<dbReference type="Proteomes" id="UP000785200">
    <property type="component" value="Unassembled WGS sequence"/>
</dbReference>